<dbReference type="EMBL" id="JH921442">
    <property type="protein sequence ID" value="EKD15171.1"/>
    <property type="molecule type" value="Genomic_DNA"/>
</dbReference>
<dbReference type="InterPro" id="IPR017956">
    <property type="entry name" value="AT_hook_DNA-bd_motif"/>
</dbReference>
<dbReference type="SMART" id="SM00384">
    <property type="entry name" value="AT_hook"/>
    <property type="match status" value="2"/>
</dbReference>
<dbReference type="Proteomes" id="UP000006753">
    <property type="component" value="Unassembled WGS sequence"/>
</dbReference>
<feature type="compositionally biased region" description="Basic residues" evidence="1">
    <location>
        <begin position="79"/>
        <end position="88"/>
    </location>
</feature>
<evidence type="ECO:0000313" key="3">
    <source>
        <dbReference type="Proteomes" id="UP000006753"/>
    </source>
</evidence>
<feature type="region of interest" description="Disordered" evidence="1">
    <location>
        <begin position="577"/>
        <end position="600"/>
    </location>
</feature>
<name>K1WQD7_MARBU</name>
<feature type="compositionally biased region" description="Acidic residues" evidence="1">
    <location>
        <begin position="281"/>
        <end position="290"/>
    </location>
</feature>
<feature type="compositionally biased region" description="Polar residues" evidence="1">
    <location>
        <begin position="35"/>
        <end position="52"/>
    </location>
</feature>
<dbReference type="OMA" id="CMSHRVE"/>
<dbReference type="PRINTS" id="PR00929">
    <property type="entry name" value="ATHOOK"/>
</dbReference>
<feature type="compositionally biased region" description="Basic and acidic residues" evidence="1">
    <location>
        <begin position="24"/>
        <end position="33"/>
    </location>
</feature>
<feature type="region of interest" description="Disordered" evidence="1">
    <location>
        <begin position="77"/>
        <end position="96"/>
    </location>
</feature>
<feature type="compositionally biased region" description="Acidic residues" evidence="1">
    <location>
        <begin position="241"/>
        <end position="259"/>
    </location>
</feature>
<dbReference type="OrthoDB" id="3439676at2759"/>
<feature type="compositionally biased region" description="Basic and acidic residues" evidence="1">
    <location>
        <begin position="590"/>
        <end position="600"/>
    </location>
</feature>
<evidence type="ECO:0000256" key="1">
    <source>
        <dbReference type="SAM" id="MobiDB-lite"/>
    </source>
</evidence>
<keyword evidence="3" id="KW-1185">Reference proteome</keyword>
<proteinExistence type="predicted"/>
<dbReference type="InParanoid" id="K1WQD7"/>
<gene>
    <name evidence="2" type="ORF">MBM_06387</name>
</gene>
<dbReference type="AlphaFoldDB" id="K1WQD7"/>
<feature type="compositionally biased region" description="Basic and acidic residues" evidence="1">
    <location>
        <begin position="260"/>
        <end position="273"/>
    </location>
</feature>
<feature type="region of interest" description="Disordered" evidence="1">
    <location>
        <begin position="221"/>
        <end position="296"/>
    </location>
</feature>
<feature type="compositionally biased region" description="Polar residues" evidence="1">
    <location>
        <begin position="132"/>
        <end position="144"/>
    </location>
</feature>
<feature type="region of interest" description="Disordered" evidence="1">
    <location>
        <begin position="132"/>
        <end position="208"/>
    </location>
</feature>
<accession>K1WQD7</accession>
<evidence type="ECO:0000313" key="2">
    <source>
        <dbReference type="EMBL" id="EKD15171.1"/>
    </source>
</evidence>
<protein>
    <submittedName>
        <fullName evidence="2">Uncharacterized protein</fullName>
    </submittedName>
</protein>
<dbReference type="GO" id="GO:0003677">
    <property type="term" value="F:DNA binding"/>
    <property type="evidence" value="ECO:0007669"/>
    <property type="project" value="InterPro"/>
</dbReference>
<dbReference type="KEGG" id="mbe:MBM_06387"/>
<dbReference type="HOGENOM" id="CLU_353387_0_0_1"/>
<feature type="compositionally biased region" description="Basic residues" evidence="1">
    <location>
        <begin position="148"/>
        <end position="157"/>
    </location>
</feature>
<feature type="region of interest" description="Disordered" evidence="1">
    <location>
        <begin position="321"/>
        <end position="360"/>
    </location>
</feature>
<organism evidence="2 3">
    <name type="scientific">Marssonina brunnea f. sp. multigermtubi (strain MB_m1)</name>
    <name type="common">Marssonina leaf spot fungus</name>
    <dbReference type="NCBI Taxonomy" id="1072389"/>
    <lineage>
        <taxon>Eukaryota</taxon>
        <taxon>Fungi</taxon>
        <taxon>Dikarya</taxon>
        <taxon>Ascomycota</taxon>
        <taxon>Pezizomycotina</taxon>
        <taxon>Leotiomycetes</taxon>
        <taxon>Helotiales</taxon>
        <taxon>Drepanopezizaceae</taxon>
        <taxon>Drepanopeziza</taxon>
    </lineage>
</organism>
<sequence>MAGRKAHSLVGGTNQIQDVEERADDAPPPRDDELSTPSSIPNSTRNTSTTHFRSLKRSAARGDIYEIFSEDKAEIRVNNPKRRSKRNTQAKTPIVAPIISQGRLPVVASSQYYTGDSSRPQEKVAMPNVNAVGTTEVAQSTSLEPTKRGRGRPRKTSKPIPAVPATSVAKRTSPLANSSEAEDRLNTTNQPAKRGRGRPPKNSISMPDIIPKEAVRRIKQIPALPQKPVVPNKATVSEEGSGAEDAEIEEDVPVDEEETRGEVEKVFPADEARGSAPETPAVDEDEDDDQGYSQILMNPSPIKVTGQNIVVDSNHAQQNLEAISPNQPEGEALDKEATESEAEEDWVEENGAGEDETEDDLTEVLFNNTLLESVARIARRVGHRQDTKTRKFHLRQTEKMMTTNGKKMIKSINKLVSAYGILRNNKNKQEPTECINLVASLIREIKLETESILKKRLGNPSIGIEYDEEARSKKMLRDLYFNIFPPLVDVIQMAVDVHPAVPSIETPALQQLLDLVTCLEQLATAAILQPKEHQPRAPGNSMADSYQITQPTRHFLPNVRLIRKILSAELDERGRIEAAKKREQRQHRQRQIDEEREKRRQADLHARIVETNRLQREAFNKRLEEPRWGQILSKIIAAKTANGTQNTQSMYRAYRSDEPPSEEYFGGAQDNDSQNDPFAEDLAAEEQFDHFLNGHDDAYDRVRVFGRNNMNDKSRPLSDEERQIFIECMRKERGEDRYVKAAQTLQRSVEEIFLYAQDLQEAMDRKHAQGWMKRPKDEWTNYIWAKEPEPSTSGS</sequence>
<feature type="compositionally biased region" description="Acidic residues" evidence="1">
    <location>
        <begin position="339"/>
        <end position="360"/>
    </location>
</feature>
<feature type="region of interest" description="Disordered" evidence="1">
    <location>
        <begin position="1"/>
        <end position="61"/>
    </location>
</feature>
<reference evidence="2 3" key="1">
    <citation type="journal article" date="2012" name="BMC Genomics">
        <title>Sequencing the genome of Marssonina brunnea reveals fungus-poplar co-evolution.</title>
        <authorList>
            <person name="Zhu S."/>
            <person name="Cao Y.-Z."/>
            <person name="Jiang C."/>
            <person name="Tan B.-Y."/>
            <person name="Wang Z."/>
            <person name="Feng S."/>
            <person name="Zhang L."/>
            <person name="Su X.-H."/>
            <person name="Brejova B."/>
            <person name="Vinar T."/>
            <person name="Xu M."/>
            <person name="Wang M.-X."/>
            <person name="Zhang S.-G."/>
            <person name="Huang M.-R."/>
            <person name="Wu R."/>
            <person name="Zhou Y."/>
        </authorList>
    </citation>
    <scope>NUCLEOTIDE SEQUENCE [LARGE SCALE GENOMIC DNA]</scope>
    <source>
        <strain evidence="2 3">MB_m1</strain>
    </source>
</reference>